<dbReference type="EMBL" id="KL584706">
    <property type="protein sequence ID" value="KEQ74921.1"/>
    <property type="molecule type" value="Genomic_DNA"/>
</dbReference>
<sequence length="277" mass="31922">MTHGPYAGLHVLVLQPEPDEHEKFPFLDLPAEIRNMIYSLVLERPGYHIRLSGKHSGTIQTFWYNPKGRYIPRDQIYSTSLMRVNKQISVESTPYLFSRHTFEFTDSTMMQRFLEYLGPERTKSLVSVVVNQQYAISIRQAYDLLSVATSLTKLEITTSYWYPYGAHILLEWPSVLLPVFHSLCSAGRSRDEVFDMITIKGAVRGSCPEHGTFRIDLDKDCKNEIKAYENFRKKLRDDIDQEIDKAEAKKEAIKRGSPVKTRAGRKTKAVDYSGMED</sequence>
<dbReference type="GeneID" id="25414938"/>
<evidence type="ECO:0000256" key="1">
    <source>
        <dbReference type="SAM" id="MobiDB-lite"/>
    </source>
</evidence>
<dbReference type="RefSeq" id="XP_013429243.1">
    <property type="nucleotide sequence ID" value="XM_013573789.1"/>
</dbReference>
<organism evidence="3 4">
    <name type="scientific">Aureobasidium namibiae CBS 147.97</name>
    <dbReference type="NCBI Taxonomy" id="1043004"/>
    <lineage>
        <taxon>Eukaryota</taxon>
        <taxon>Fungi</taxon>
        <taxon>Dikarya</taxon>
        <taxon>Ascomycota</taxon>
        <taxon>Pezizomycotina</taxon>
        <taxon>Dothideomycetes</taxon>
        <taxon>Dothideomycetidae</taxon>
        <taxon>Dothideales</taxon>
        <taxon>Saccotheciaceae</taxon>
        <taxon>Aureobasidium</taxon>
    </lineage>
</organism>
<dbReference type="Pfam" id="PF24864">
    <property type="entry name" value="DUF7730"/>
    <property type="match status" value="1"/>
</dbReference>
<dbReference type="HOGENOM" id="CLU_1004662_0_0_1"/>
<keyword evidence="4" id="KW-1185">Reference proteome</keyword>
<protein>
    <recommendedName>
        <fullName evidence="2">DUF7730 domain-containing protein</fullName>
    </recommendedName>
</protein>
<gene>
    <name evidence="3" type="ORF">M436DRAFT_71409</name>
</gene>
<feature type="domain" description="DUF7730" evidence="2">
    <location>
        <begin position="26"/>
        <end position="130"/>
    </location>
</feature>
<reference evidence="3 4" key="1">
    <citation type="journal article" date="2014" name="BMC Genomics">
        <title>Genome sequencing of four Aureobasidium pullulans varieties: biotechnological potential, stress tolerance, and description of new species.</title>
        <authorList>
            <person name="Gostin Ar C."/>
            <person name="Ohm R.A."/>
            <person name="Kogej T."/>
            <person name="Sonjak S."/>
            <person name="Turk M."/>
            <person name="Zajc J."/>
            <person name="Zalar P."/>
            <person name="Grube M."/>
            <person name="Sun H."/>
            <person name="Han J."/>
            <person name="Sharma A."/>
            <person name="Chiniquy J."/>
            <person name="Ngan C.Y."/>
            <person name="Lipzen A."/>
            <person name="Barry K."/>
            <person name="Grigoriev I.V."/>
            <person name="Gunde-Cimerman N."/>
        </authorList>
    </citation>
    <scope>NUCLEOTIDE SEQUENCE [LARGE SCALE GENOMIC DNA]</scope>
    <source>
        <strain evidence="3 4">CBS 147.97</strain>
    </source>
</reference>
<name>A0A074XK51_9PEZI</name>
<evidence type="ECO:0000259" key="2">
    <source>
        <dbReference type="Pfam" id="PF24864"/>
    </source>
</evidence>
<feature type="region of interest" description="Disordered" evidence="1">
    <location>
        <begin position="250"/>
        <end position="277"/>
    </location>
</feature>
<evidence type="ECO:0000313" key="4">
    <source>
        <dbReference type="Proteomes" id="UP000027730"/>
    </source>
</evidence>
<dbReference type="Proteomes" id="UP000027730">
    <property type="component" value="Unassembled WGS sequence"/>
</dbReference>
<dbReference type="AlphaFoldDB" id="A0A074XK51"/>
<dbReference type="PANTHER" id="PTHR38790">
    <property type="entry name" value="2EXR DOMAIN-CONTAINING PROTEIN-RELATED"/>
    <property type="match status" value="1"/>
</dbReference>
<evidence type="ECO:0000313" key="3">
    <source>
        <dbReference type="EMBL" id="KEQ74921.1"/>
    </source>
</evidence>
<dbReference type="OrthoDB" id="5272396at2759"/>
<proteinExistence type="predicted"/>
<dbReference type="InterPro" id="IPR056632">
    <property type="entry name" value="DUF7730"/>
</dbReference>
<accession>A0A074XK51</accession>